<evidence type="ECO:0000256" key="2">
    <source>
        <dbReference type="ARBA" id="ARBA00004651"/>
    </source>
</evidence>
<reference evidence="12" key="1">
    <citation type="journal article" date="2012" name="J. Microbiol. Biotechnol.">
        <title>Ramlibacter ginsenosidimutans sp. nov., with ginsenoside-converting activity.</title>
        <authorList>
            <person name="Wang L."/>
            <person name="An D.S."/>
            <person name="Kim S.G."/>
            <person name="Jin F.X."/>
            <person name="Kim S.C."/>
            <person name="Lee S.T."/>
            <person name="Im W.T."/>
        </authorList>
    </citation>
    <scope>NUCLEOTIDE SEQUENCE</scope>
    <source>
        <strain evidence="12">KACC 17527</strain>
    </source>
</reference>
<comment type="similarity">
    <text evidence="9">Belongs to the bacterial gasdermin family.</text>
</comment>
<evidence type="ECO:0000256" key="7">
    <source>
        <dbReference type="ARBA" id="ARBA00023118"/>
    </source>
</evidence>
<evidence type="ECO:0000256" key="3">
    <source>
        <dbReference type="ARBA" id="ARBA00022452"/>
    </source>
</evidence>
<proteinExistence type="inferred from homology"/>
<keyword evidence="5" id="KW-0963">Cytoplasm</keyword>
<evidence type="ECO:0000256" key="4">
    <source>
        <dbReference type="ARBA" id="ARBA00022475"/>
    </source>
</evidence>
<dbReference type="AlphaFoldDB" id="A0A934TPX8"/>
<dbReference type="Proteomes" id="UP000630528">
    <property type="component" value="Unassembled WGS sequence"/>
</dbReference>
<evidence type="ECO:0000256" key="11">
    <source>
        <dbReference type="ARBA" id="ARBA00093802"/>
    </source>
</evidence>
<dbReference type="InterPro" id="IPR058978">
    <property type="entry name" value="GSDM_bact-type"/>
</dbReference>
<evidence type="ECO:0000313" key="12">
    <source>
        <dbReference type="EMBL" id="MBK6005352.1"/>
    </source>
</evidence>
<evidence type="ECO:0000256" key="5">
    <source>
        <dbReference type="ARBA" id="ARBA00022490"/>
    </source>
</evidence>
<keyword evidence="13" id="KW-1185">Reference proteome</keyword>
<keyword evidence="8" id="KW-0472">Membrane</keyword>
<sequence>MGICIDSSTKFLKKLGYNVVRLPREGIAPLQLIGVQNGDAQQLGSLDQLVAPDATRRELPAIRPNEKAGAVNSQRSSDLSAALGLNILGAIIGSMGGNLGVQSQYKFAKTIAFEYADVTGDAVAPLEIGQYLRDAVIDVDNKIIQQYVLGNGRLYLITRTLKATKFRVEAKDAKGGSVAVQVPEIQKTIGGKVEVKADVAGSSAVTYEGKVPLVFGFQCLDVGVRDGVLSLENTAAGSVAMAAGGKEPESVILDEQGLLNLG</sequence>
<dbReference type="RefSeq" id="WP_201166692.1">
    <property type="nucleotide sequence ID" value="NZ_JAEPWM010000001.1"/>
</dbReference>
<keyword evidence="3" id="KW-1134">Transmembrane beta strand</keyword>
<evidence type="ECO:0000256" key="9">
    <source>
        <dbReference type="ARBA" id="ARBA00093769"/>
    </source>
</evidence>
<evidence type="ECO:0000256" key="8">
    <source>
        <dbReference type="ARBA" id="ARBA00023136"/>
    </source>
</evidence>
<evidence type="ECO:0000256" key="6">
    <source>
        <dbReference type="ARBA" id="ARBA00022692"/>
    </source>
</evidence>
<accession>A0A934TPX8</accession>
<comment type="subcellular location">
    <subcellularLocation>
        <location evidence="2">Cell membrane</location>
        <topology evidence="2">Multi-pass membrane protein</topology>
    </subcellularLocation>
    <subcellularLocation>
        <location evidence="1">Cytoplasm</location>
    </subcellularLocation>
</comment>
<organism evidence="12 13">
    <name type="scientific">Ramlibacter ginsenosidimutans</name>
    <dbReference type="NCBI Taxonomy" id="502333"/>
    <lineage>
        <taxon>Bacteria</taxon>
        <taxon>Pseudomonadati</taxon>
        <taxon>Pseudomonadota</taxon>
        <taxon>Betaproteobacteria</taxon>
        <taxon>Burkholderiales</taxon>
        <taxon>Comamonadaceae</taxon>
        <taxon>Ramlibacter</taxon>
    </lineage>
</organism>
<evidence type="ECO:0000256" key="10">
    <source>
        <dbReference type="ARBA" id="ARBA00093798"/>
    </source>
</evidence>
<evidence type="ECO:0000256" key="1">
    <source>
        <dbReference type="ARBA" id="ARBA00004496"/>
    </source>
</evidence>
<gene>
    <name evidence="12" type="ORF">JJB11_04535</name>
</gene>
<name>A0A934TPX8_9BURK</name>
<evidence type="ECO:0000313" key="13">
    <source>
        <dbReference type="Proteomes" id="UP000630528"/>
    </source>
</evidence>
<protein>
    <recommendedName>
        <fullName evidence="10">Gasdermin bGSDM</fullName>
    </recommendedName>
    <alternativeName>
        <fullName evidence="11">Bacterial gasdermin</fullName>
    </alternativeName>
</protein>
<keyword evidence="4" id="KW-1003">Cell membrane</keyword>
<keyword evidence="6" id="KW-0812">Transmembrane</keyword>
<dbReference type="EMBL" id="JAEPWM010000001">
    <property type="protein sequence ID" value="MBK6005352.1"/>
    <property type="molecule type" value="Genomic_DNA"/>
</dbReference>
<dbReference type="Pfam" id="PF26164">
    <property type="entry name" value="Bact_GSDM"/>
    <property type="match status" value="1"/>
</dbReference>
<reference evidence="12" key="2">
    <citation type="submission" date="2021-01" db="EMBL/GenBank/DDBJ databases">
        <authorList>
            <person name="Kang M."/>
        </authorList>
    </citation>
    <scope>NUCLEOTIDE SEQUENCE</scope>
    <source>
        <strain evidence="12">KACC 17527</strain>
    </source>
</reference>
<comment type="caution">
    <text evidence="12">The sequence shown here is derived from an EMBL/GenBank/DDBJ whole genome shotgun (WGS) entry which is preliminary data.</text>
</comment>
<keyword evidence="7" id="KW-0051">Antiviral defense</keyword>